<dbReference type="KEGG" id="vg:36844436"/>
<name>A0A2U7UA85_9VIRU</name>
<organism evidence="1">
    <name type="scientific">Pandoravirus quercus</name>
    <dbReference type="NCBI Taxonomy" id="2107709"/>
    <lineage>
        <taxon>Viruses</taxon>
        <taxon>Pandoravirus</taxon>
    </lineage>
</organism>
<dbReference type="InterPro" id="IPR011333">
    <property type="entry name" value="SKP1/BTB/POZ_sf"/>
</dbReference>
<gene>
    <name evidence="1" type="ORF">pqer_cds_873</name>
</gene>
<evidence type="ECO:0008006" key="2">
    <source>
        <dbReference type="Google" id="ProtNLM"/>
    </source>
</evidence>
<reference evidence="1" key="1">
    <citation type="journal article" date="2018" name="Nat. Commun.">
        <title>Diversity and evolution of the emerging Pandoraviridae family.</title>
        <authorList>
            <person name="Legendre M."/>
            <person name="Fabre E."/>
            <person name="Poirot O."/>
            <person name="Jeudy S."/>
            <person name="Lartigue A."/>
            <person name="Alempic J.M."/>
            <person name="Beucher L."/>
            <person name="Philippe N."/>
            <person name="Bertaux L."/>
            <person name="Christo-Foroux E."/>
            <person name="Labadie K."/>
            <person name="Coute Y."/>
            <person name="Abergel C."/>
            <person name="Claverie J.M."/>
        </authorList>
    </citation>
    <scope>NUCLEOTIDE SEQUENCE [LARGE SCALE GENOMIC DNA]</scope>
    <source>
        <strain evidence="1">Quercus</strain>
    </source>
</reference>
<evidence type="ECO:0000313" key="1">
    <source>
        <dbReference type="EMBL" id="AVK75295.1"/>
    </source>
</evidence>
<dbReference type="GeneID" id="36844436"/>
<proteinExistence type="predicted"/>
<dbReference type="Gene3D" id="3.30.710.10">
    <property type="entry name" value="Potassium Channel Kv1.1, Chain A"/>
    <property type="match status" value="1"/>
</dbReference>
<protein>
    <recommendedName>
        <fullName evidence="2">BTB domain-containing protein</fullName>
    </recommendedName>
</protein>
<dbReference type="EMBL" id="MG011689">
    <property type="protein sequence ID" value="AVK75295.1"/>
    <property type="molecule type" value="Genomic_DNA"/>
</dbReference>
<accession>A0A2U7UA85</accession>
<dbReference type="Proteomes" id="UP000248852">
    <property type="component" value="Segment"/>
</dbReference>
<dbReference type="SUPFAM" id="SSF54695">
    <property type="entry name" value="POZ domain"/>
    <property type="match status" value="1"/>
</dbReference>
<sequence>MPKETRRRRTKRHATLDTRRAEALLPHDAEGTQQTLWPTDVDVAASLPELPATFSFGSAALPGTAPSPTAFDPFMPSPPPLLPSPPTPLPLRAMVSAPTTTASSSPSAWPTRVSTATTIVVMLDARGTRMSTSQTTLANAPVGTPLHRISVAAVMAVDKDKDADCTESTNADEPRVFAPCIAQADGSYFVDVNGVWLSIILDYLAHGVVTAPEFGPTVVTGVQAAADYLGLYDLSSECAVRLARAQAAEESIDEVLRKLAARVARVEANATAQETQQSNFWQAALRPRSNLVPILGERLFS</sequence>
<dbReference type="RefSeq" id="YP_009483564.1">
    <property type="nucleotide sequence ID" value="NC_037667.1"/>
</dbReference>